<accession>A0A1F5NND2</accession>
<dbReference type="STRING" id="1817824.A2751_01070"/>
<evidence type="ECO:0000313" key="2">
    <source>
        <dbReference type="EMBL" id="OGE79034.1"/>
    </source>
</evidence>
<sequence>MFREIFSPDFNYIVFISPDIKDEIEEKLQIWVNEKLADHRTVTNLRIIIDEYIHQVIPKETLQVIKDDPDDDKILECALAAGANLIVSMDKHLLRLRQFRNIPIVHPSSFSFMFPQK</sequence>
<feature type="domain" description="PIN" evidence="1">
    <location>
        <begin position="12"/>
        <end position="92"/>
    </location>
</feature>
<gene>
    <name evidence="2" type="ORF">A2751_01070</name>
</gene>
<dbReference type="EMBL" id="MFEK01000010">
    <property type="protein sequence ID" value="OGE79034.1"/>
    <property type="molecule type" value="Genomic_DNA"/>
</dbReference>
<dbReference type="Proteomes" id="UP000176864">
    <property type="component" value="Unassembled WGS sequence"/>
</dbReference>
<evidence type="ECO:0000259" key="1">
    <source>
        <dbReference type="Pfam" id="PF13470"/>
    </source>
</evidence>
<dbReference type="NCBIfam" id="TIGR00305">
    <property type="entry name" value="putative toxin-antitoxin system toxin component, PIN family"/>
    <property type="match status" value="1"/>
</dbReference>
<name>A0A1F5NND2_9BACT</name>
<evidence type="ECO:0000313" key="3">
    <source>
        <dbReference type="Proteomes" id="UP000176864"/>
    </source>
</evidence>
<comment type="caution">
    <text evidence="2">The sequence shown here is derived from an EMBL/GenBank/DDBJ whole genome shotgun (WGS) entry which is preliminary data.</text>
</comment>
<dbReference type="PANTHER" id="PTHR34610">
    <property type="entry name" value="SSL7007 PROTEIN"/>
    <property type="match status" value="1"/>
</dbReference>
<dbReference type="InterPro" id="IPR002716">
    <property type="entry name" value="PIN_dom"/>
</dbReference>
<organism evidence="2 3">
    <name type="scientific">Candidatus Doudnabacteria bacterium RIFCSPHIGHO2_01_FULL_46_14</name>
    <dbReference type="NCBI Taxonomy" id="1817824"/>
    <lineage>
        <taxon>Bacteria</taxon>
        <taxon>Candidatus Doudnaibacteriota</taxon>
    </lineage>
</organism>
<protein>
    <submittedName>
        <fullName evidence="2">Putative toxin-antitoxin system toxin component, PIN family</fullName>
    </submittedName>
</protein>
<proteinExistence type="predicted"/>
<dbReference type="PANTHER" id="PTHR34610:SF3">
    <property type="entry name" value="SSL7007 PROTEIN"/>
    <property type="match status" value="1"/>
</dbReference>
<dbReference type="InterPro" id="IPR002850">
    <property type="entry name" value="PIN_toxin-like"/>
</dbReference>
<dbReference type="AlphaFoldDB" id="A0A1F5NND2"/>
<dbReference type="Pfam" id="PF13470">
    <property type="entry name" value="PIN_3"/>
    <property type="match status" value="1"/>
</dbReference>
<dbReference type="InterPro" id="IPR029060">
    <property type="entry name" value="PIN-like_dom_sf"/>
</dbReference>
<reference evidence="2 3" key="1">
    <citation type="journal article" date="2016" name="Nat. Commun.">
        <title>Thousands of microbial genomes shed light on interconnected biogeochemical processes in an aquifer system.</title>
        <authorList>
            <person name="Anantharaman K."/>
            <person name="Brown C.T."/>
            <person name="Hug L.A."/>
            <person name="Sharon I."/>
            <person name="Castelle C.J."/>
            <person name="Probst A.J."/>
            <person name="Thomas B.C."/>
            <person name="Singh A."/>
            <person name="Wilkins M.J."/>
            <person name="Karaoz U."/>
            <person name="Brodie E.L."/>
            <person name="Williams K.H."/>
            <person name="Hubbard S.S."/>
            <person name="Banfield J.F."/>
        </authorList>
    </citation>
    <scope>NUCLEOTIDE SEQUENCE [LARGE SCALE GENOMIC DNA]</scope>
</reference>
<dbReference type="SUPFAM" id="SSF88723">
    <property type="entry name" value="PIN domain-like"/>
    <property type="match status" value="1"/>
</dbReference>